<sequence length="313" mass="35325">MQEIQGDTCRALATASVQTLLKAYGVVILVKLEIWEEETETKELKILVYSFLSLCKTTFLDLCEEMAHSILHWPFRVQPETVLFKEEVIEMFRTVSDDNEKNRKKKNIGVAAGSGTGILAGAMAITGAIMAPFTFGASLALTIAGSVVGVGAAGTSLGFTFDKKFRDKKRRTLVAPELQNFISLQEDLARIIVRLNIVYGMIDAANDLKVEDDDIPEENNVLVANCLRQIKKNQNREEDIFAKIDRARNYSRRLMTILKEALQKSVQHDRWWEVKIEAAEKSPFGFLSVALTDILMERINEFEAPVMKRHLRI</sequence>
<accession>A0A9Q0Y9X3</accession>
<evidence type="ECO:0000256" key="2">
    <source>
        <dbReference type="SAM" id="Phobius"/>
    </source>
</evidence>
<dbReference type="AlphaFoldDB" id="A0A9Q0Y9X3"/>
<dbReference type="InterPro" id="IPR008405">
    <property type="entry name" value="ApoL"/>
</dbReference>
<dbReference type="GO" id="GO:0008289">
    <property type="term" value="F:lipid binding"/>
    <property type="evidence" value="ECO:0007669"/>
    <property type="project" value="InterPro"/>
</dbReference>
<feature type="transmembrane region" description="Helical" evidence="2">
    <location>
        <begin position="139"/>
        <end position="161"/>
    </location>
</feature>
<dbReference type="PANTHER" id="PTHR14096">
    <property type="entry name" value="APOLIPOPROTEIN L"/>
    <property type="match status" value="1"/>
</dbReference>
<dbReference type="Pfam" id="PF05461">
    <property type="entry name" value="ApoL"/>
    <property type="match status" value="1"/>
</dbReference>
<comment type="similarity">
    <text evidence="1">Belongs to the apolipoprotein L family.</text>
</comment>
<dbReference type="EMBL" id="JAIZAY010000164">
    <property type="protein sequence ID" value="KAJ8018862.1"/>
    <property type="molecule type" value="Genomic_DNA"/>
</dbReference>
<keyword evidence="2" id="KW-1133">Transmembrane helix</keyword>
<evidence type="ECO:0000313" key="4">
    <source>
        <dbReference type="Proteomes" id="UP001152320"/>
    </source>
</evidence>
<feature type="transmembrane region" description="Helical" evidence="2">
    <location>
        <begin position="108"/>
        <end position="133"/>
    </location>
</feature>
<evidence type="ECO:0000313" key="3">
    <source>
        <dbReference type="EMBL" id="KAJ8018862.1"/>
    </source>
</evidence>
<keyword evidence="2" id="KW-0472">Membrane</keyword>
<dbReference type="PANTHER" id="PTHR14096:SF28">
    <property type="entry name" value="APOLIPOPROTEIN L, 1-RELATED"/>
    <property type="match status" value="1"/>
</dbReference>
<dbReference type="GO" id="GO:0005576">
    <property type="term" value="C:extracellular region"/>
    <property type="evidence" value="ECO:0007669"/>
    <property type="project" value="InterPro"/>
</dbReference>
<protein>
    <submittedName>
        <fullName evidence="3">Apolipoprotein L3</fullName>
    </submittedName>
</protein>
<dbReference type="GO" id="GO:0006869">
    <property type="term" value="P:lipid transport"/>
    <property type="evidence" value="ECO:0007669"/>
    <property type="project" value="InterPro"/>
</dbReference>
<keyword evidence="2" id="KW-0812">Transmembrane</keyword>
<proteinExistence type="inferred from homology"/>
<organism evidence="3 4">
    <name type="scientific">Holothuria leucospilota</name>
    <name type="common">Black long sea cucumber</name>
    <name type="synonym">Mertensiothuria leucospilota</name>
    <dbReference type="NCBI Taxonomy" id="206669"/>
    <lineage>
        <taxon>Eukaryota</taxon>
        <taxon>Metazoa</taxon>
        <taxon>Echinodermata</taxon>
        <taxon>Eleutherozoa</taxon>
        <taxon>Echinozoa</taxon>
        <taxon>Holothuroidea</taxon>
        <taxon>Aspidochirotacea</taxon>
        <taxon>Aspidochirotida</taxon>
        <taxon>Holothuriidae</taxon>
        <taxon>Holothuria</taxon>
    </lineage>
</organism>
<gene>
    <name evidence="3" type="ORF">HOLleu_42923</name>
</gene>
<comment type="caution">
    <text evidence="3">The sequence shown here is derived from an EMBL/GenBank/DDBJ whole genome shotgun (WGS) entry which is preliminary data.</text>
</comment>
<dbReference type="GO" id="GO:0016020">
    <property type="term" value="C:membrane"/>
    <property type="evidence" value="ECO:0007669"/>
    <property type="project" value="TreeGrafter"/>
</dbReference>
<evidence type="ECO:0000256" key="1">
    <source>
        <dbReference type="ARBA" id="ARBA00010090"/>
    </source>
</evidence>
<dbReference type="Proteomes" id="UP001152320">
    <property type="component" value="Unassembled WGS sequence"/>
</dbReference>
<keyword evidence="4" id="KW-1185">Reference proteome</keyword>
<dbReference type="GO" id="GO:0042157">
    <property type="term" value="P:lipoprotein metabolic process"/>
    <property type="evidence" value="ECO:0007669"/>
    <property type="project" value="InterPro"/>
</dbReference>
<reference evidence="3" key="1">
    <citation type="submission" date="2021-10" db="EMBL/GenBank/DDBJ databases">
        <title>Tropical sea cucumber genome reveals ecological adaptation and Cuvierian tubules defense mechanism.</title>
        <authorList>
            <person name="Chen T."/>
        </authorList>
    </citation>
    <scope>NUCLEOTIDE SEQUENCE</scope>
    <source>
        <strain evidence="3">Nanhai2018</strain>
        <tissue evidence="3">Muscle</tissue>
    </source>
</reference>
<name>A0A9Q0Y9X3_HOLLE</name>